<protein>
    <submittedName>
        <fullName evidence="1">Uncharacterized protein</fullName>
    </submittedName>
</protein>
<sequence length="114" mass="13291">MPAGKNQPKYRFNGVDRTVPEIVEITGMKRITVYQRIKRALIKNPGLKDVGSLFLNPVGFKKRRYQVNDELLSLREIVDRYRLNYRSTQSSLFRGDSVSVILERRAKKEHPETV</sequence>
<name>A0A7U0GBQ9_9CAUD</name>
<dbReference type="EMBL" id="MW394391">
    <property type="protein sequence ID" value="QQV92281.1"/>
    <property type="molecule type" value="Genomic_DNA"/>
</dbReference>
<dbReference type="Proteomes" id="UP000596381">
    <property type="component" value="Segment"/>
</dbReference>
<evidence type="ECO:0000313" key="1">
    <source>
        <dbReference type="EMBL" id="QQV92281.1"/>
    </source>
</evidence>
<accession>A0A7U0GBQ9</accession>
<proteinExistence type="predicted"/>
<reference evidence="1 2" key="1">
    <citation type="submission" date="2020-12" db="EMBL/GenBank/DDBJ databases">
        <title>Genomic characterization of four novel bacteriophages infecting Klebsiella pneumoniae.</title>
        <authorList>
            <person name="Estrada Bonilla B."/>
            <person name="Costa A.R."/>
            <person name="van Rossum T."/>
            <person name="Hagedoorn S."/>
            <person name="Wallinga H."/>
            <person name="Xiao M."/>
            <person name="Song W."/>
            <person name="Haas P.-J."/>
            <person name="Nobrega F.L."/>
            <person name="Brouns S.J.J."/>
        </authorList>
    </citation>
    <scope>NUCLEOTIDE SEQUENCE [LARGE SCALE GENOMIC DNA]</scope>
</reference>
<organism evidence="1 2">
    <name type="scientific">Klebsiella phage vB_KpM_FBKp24</name>
    <dbReference type="NCBI Taxonomy" id="2801834"/>
    <lineage>
        <taxon>Viruses</taxon>
        <taxon>Duplodnaviria</taxon>
        <taxon>Heunggongvirae</taxon>
        <taxon>Uroviricota</taxon>
        <taxon>Caudoviricetes</taxon>
        <taxon>Chimalliviridae</taxon>
        <taxon>Maaswegvirus</taxon>
        <taxon>Maaswegvirus Kp24</taxon>
    </lineage>
</organism>
<evidence type="ECO:0000313" key="2">
    <source>
        <dbReference type="Proteomes" id="UP000596381"/>
    </source>
</evidence>
<gene>
    <name evidence="1" type="ORF">vBKpMFBKp24_332</name>
</gene>
<keyword evidence="2" id="KW-1185">Reference proteome</keyword>